<accession>A0A198UFV2</accession>
<protein>
    <submittedName>
        <fullName evidence="3">A glutathione-dependent thiol reductase</fullName>
    </submittedName>
</protein>
<reference evidence="5 6" key="1">
    <citation type="journal article" date="2016" name="Genome Biol. Evol.">
        <title>Comparative Genomic Analyses of the Moraxella catarrhalis Serosensitive and Seroresistant Lineages Demonstrate Their Independent Evolution.</title>
        <authorList>
            <person name="Earl J.P."/>
            <person name="de Vries S.P."/>
            <person name="Ahmed A."/>
            <person name="Powell E."/>
            <person name="Schultz M.P."/>
            <person name="Hermans P.W."/>
            <person name="Hill D.J."/>
            <person name="Zhou Z."/>
            <person name="Constantinidou C.I."/>
            <person name="Hu F.Z."/>
            <person name="Bootsma H.J."/>
            <person name="Ehrlich G.D."/>
        </authorList>
    </citation>
    <scope>NUCLEOTIDE SEQUENCE [LARGE SCALE GENOMIC DNA]</scope>
    <source>
        <strain evidence="3 5">Z7542</strain>
        <strain evidence="4 6">Z7574</strain>
    </source>
</reference>
<dbReference type="PATRIC" id="fig|480.236.peg.1419"/>
<dbReference type="InterPro" id="IPR036249">
    <property type="entry name" value="Thioredoxin-like_sf"/>
</dbReference>
<dbReference type="Pfam" id="PF03960">
    <property type="entry name" value="ArsC"/>
    <property type="match status" value="1"/>
</dbReference>
<dbReference type="AlphaFoldDB" id="A0A198UFV2"/>
<evidence type="ECO:0000313" key="6">
    <source>
        <dbReference type="Proteomes" id="UP000078446"/>
    </source>
</evidence>
<evidence type="ECO:0000313" key="4">
    <source>
        <dbReference type="EMBL" id="OAV01832.1"/>
    </source>
</evidence>
<evidence type="ECO:0000256" key="1">
    <source>
        <dbReference type="ARBA" id="ARBA00007198"/>
    </source>
</evidence>
<evidence type="ECO:0000313" key="3">
    <source>
        <dbReference type="EMBL" id="OAU95301.1"/>
    </source>
</evidence>
<dbReference type="SUPFAM" id="SSF52833">
    <property type="entry name" value="Thioredoxin-like"/>
    <property type="match status" value="1"/>
</dbReference>
<sequence>MAITIYGIKNCNTMKKAFDKLNELGKTYEFFDYKNEQLTLDEFGKFVTIFGDKVINKQGMTYRKLDDDAKAILNGDDIEAMYEIVKTNQSMIKRPIILGGMKSVIGFDDAEYEQVFG</sequence>
<comment type="similarity">
    <text evidence="1 2">Belongs to the ArsC family.</text>
</comment>
<proteinExistence type="inferred from homology"/>
<dbReference type="RefSeq" id="WP_064617368.1">
    <property type="nucleotide sequence ID" value="NZ_LXHC01000024.1"/>
</dbReference>
<keyword evidence="5" id="KW-1185">Reference proteome</keyword>
<dbReference type="PROSITE" id="PS51353">
    <property type="entry name" value="ARSC"/>
    <property type="match status" value="1"/>
</dbReference>
<dbReference type="eggNOG" id="COG1393">
    <property type="taxonomic scope" value="Bacteria"/>
</dbReference>
<dbReference type="Proteomes" id="UP000078446">
    <property type="component" value="Unassembled WGS sequence"/>
</dbReference>
<dbReference type="Gene3D" id="3.40.30.10">
    <property type="entry name" value="Glutaredoxin"/>
    <property type="match status" value="1"/>
</dbReference>
<name>A0A198UFV2_MORCA</name>
<comment type="caution">
    <text evidence="3">The sequence shown here is derived from an EMBL/GenBank/DDBJ whole genome shotgun (WGS) entry which is preliminary data.</text>
</comment>
<dbReference type="InterPro" id="IPR006660">
    <property type="entry name" value="Arsenate_reductase-like"/>
</dbReference>
<dbReference type="EMBL" id="LXHE01000002">
    <property type="protein sequence ID" value="OAV01832.1"/>
    <property type="molecule type" value="Genomic_DNA"/>
</dbReference>
<gene>
    <name evidence="4" type="ORF">AO382_0198</name>
    <name evidence="3" type="ORF">AO384_1492</name>
</gene>
<dbReference type="OrthoDB" id="9803749at2"/>
<dbReference type="PANTHER" id="PTHR30041">
    <property type="entry name" value="ARSENATE REDUCTASE"/>
    <property type="match status" value="1"/>
</dbReference>
<dbReference type="EMBL" id="LXHC01000024">
    <property type="protein sequence ID" value="OAU95301.1"/>
    <property type="molecule type" value="Genomic_DNA"/>
</dbReference>
<organism evidence="3 5">
    <name type="scientific">Moraxella catarrhalis</name>
    <name type="common">Branhamella catarrhalis</name>
    <dbReference type="NCBI Taxonomy" id="480"/>
    <lineage>
        <taxon>Bacteria</taxon>
        <taxon>Pseudomonadati</taxon>
        <taxon>Pseudomonadota</taxon>
        <taxon>Gammaproteobacteria</taxon>
        <taxon>Moraxellales</taxon>
        <taxon>Moraxellaceae</taxon>
        <taxon>Moraxella</taxon>
    </lineage>
</organism>
<evidence type="ECO:0000313" key="5">
    <source>
        <dbReference type="Proteomes" id="UP000078228"/>
    </source>
</evidence>
<evidence type="ECO:0000256" key="2">
    <source>
        <dbReference type="PROSITE-ProRule" id="PRU01282"/>
    </source>
</evidence>
<dbReference type="Proteomes" id="UP000078228">
    <property type="component" value="Unassembled WGS sequence"/>
</dbReference>
<dbReference type="PANTHER" id="PTHR30041:SF8">
    <property type="entry name" value="PROTEIN YFFB"/>
    <property type="match status" value="1"/>
</dbReference>